<sequence length="90" mass="10278">MSERSLTLFPHANFSEGRNDYNPAKRGWGWGWKETGRKRINVARRPLGTVPKSHSYFLHPSPLPLLLSILLFLLMFFCAASQDGEGWTIC</sequence>
<keyword evidence="1" id="KW-1133">Transmembrane helix</keyword>
<dbReference type="EMBL" id="BPLR01010881">
    <property type="protein sequence ID" value="GIY42666.1"/>
    <property type="molecule type" value="Genomic_DNA"/>
</dbReference>
<keyword evidence="3" id="KW-1185">Reference proteome</keyword>
<protein>
    <submittedName>
        <fullName evidence="2">Uncharacterized protein</fullName>
    </submittedName>
</protein>
<reference evidence="2 3" key="1">
    <citation type="submission" date="2021-06" db="EMBL/GenBank/DDBJ databases">
        <title>Caerostris extrusa draft genome.</title>
        <authorList>
            <person name="Kono N."/>
            <person name="Arakawa K."/>
        </authorList>
    </citation>
    <scope>NUCLEOTIDE SEQUENCE [LARGE SCALE GENOMIC DNA]</scope>
</reference>
<comment type="caution">
    <text evidence="2">The sequence shown here is derived from an EMBL/GenBank/DDBJ whole genome shotgun (WGS) entry which is preliminary data.</text>
</comment>
<keyword evidence="1" id="KW-0812">Transmembrane</keyword>
<feature type="transmembrane region" description="Helical" evidence="1">
    <location>
        <begin position="63"/>
        <end position="80"/>
    </location>
</feature>
<organism evidence="2 3">
    <name type="scientific">Caerostris extrusa</name>
    <name type="common">Bark spider</name>
    <name type="synonym">Caerostris bankana</name>
    <dbReference type="NCBI Taxonomy" id="172846"/>
    <lineage>
        <taxon>Eukaryota</taxon>
        <taxon>Metazoa</taxon>
        <taxon>Ecdysozoa</taxon>
        <taxon>Arthropoda</taxon>
        <taxon>Chelicerata</taxon>
        <taxon>Arachnida</taxon>
        <taxon>Araneae</taxon>
        <taxon>Araneomorphae</taxon>
        <taxon>Entelegynae</taxon>
        <taxon>Araneoidea</taxon>
        <taxon>Araneidae</taxon>
        <taxon>Caerostris</taxon>
    </lineage>
</organism>
<dbReference type="Proteomes" id="UP001054945">
    <property type="component" value="Unassembled WGS sequence"/>
</dbReference>
<proteinExistence type="predicted"/>
<keyword evidence="1" id="KW-0472">Membrane</keyword>
<dbReference type="AlphaFoldDB" id="A0AAV4TB42"/>
<evidence type="ECO:0000256" key="1">
    <source>
        <dbReference type="SAM" id="Phobius"/>
    </source>
</evidence>
<evidence type="ECO:0000313" key="2">
    <source>
        <dbReference type="EMBL" id="GIY42666.1"/>
    </source>
</evidence>
<evidence type="ECO:0000313" key="3">
    <source>
        <dbReference type="Proteomes" id="UP001054945"/>
    </source>
</evidence>
<gene>
    <name evidence="2" type="ORF">CEXT_388681</name>
</gene>
<name>A0AAV4TB42_CAEEX</name>
<accession>A0AAV4TB42</accession>